<evidence type="ECO:0000259" key="2">
    <source>
        <dbReference type="SMART" id="SM00507"/>
    </source>
</evidence>
<dbReference type="Proteomes" id="UP001302719">
    <property type="component" value="Chromosome"/>
</dbReference>
<feature type="compositionally biased region" description="Basic and acidic residues" evidence="1">
    <location>
        <begin position="59"/>
        <end position="81"/>
    </location>
</feature>
<keyword evidence="4" id="KW-1185">Reference proteome</keyword>
<dbReference type="InterPro" id="IPR002711">
    <property type="entry name" value="HNH"/>
</dbReference>
<feature type="region of interest" description="Disordered" evidence="1">
    <location>
        <begin position="59"/>
        <end position="88"/>
    </location>
</feature>
<dbReference type="EMBL" id="CP116967">
    <property type="protein sequence ID" value="WNM58347.1"/>
    <property type="molecule type" value="Genomic_DNA"/>
</dbReference>
<evidence type="ECO:0000313" key="4">
    <source>
        <dbReference type="Proteomes" id="UP001302719"/>
    </source>
</evidence>
<evidence type="ECO:0000313" key="3">
    <source>
        <dbReference type="EMBL" id="WNM58347.1"/>
    </source>
</evidence>
<dbReference type="Gene3D" id="1.10.30.50">
    <property type="match status" value="1"/>
</dbReference>
<dbReference type="GO" id="GO:0003676">
    <property type="term" value="F:nucleic acid binding"/>
    <property type="evidence" value="ECO:0007669"/>
    <property type="project" value="InterPro"/>
</dbReference>
<dbReference type="AlphaFoldDB" id="A0AA96JS89"/>
<keyword evidence="3" id="KW-0540">Nuclease</keyword>
<dbReference type="GO" id="GO:0008270">
    <property type="term" value="F:zinc ion binding"/>
    <property type="evidence" value="ECO:0007669"/>
    <property type="project" value="InterPro"/>
</dbReference>
<reference evidence="3 4" key="1">
    <citation type="submission" date="2023-01" db="EMBL/GenBank/DDBJ databases">
        <title>Cultivation and genomic characterization of new, ubiquitous marine nitrite-oxidizing bacteria from the Nitrospirales.</title>
        <authorList>
            <person name="Mueller A.J."/>
            <person name="Daebeler A."/>
            <person name="Herbold C.W."/>
            <person name="Kirkegaard R.H."/>
            <person name="Daims H."/>
        </authorList>
    </citation>
    <scope>NUCLEOTIDE SEQUENCE [LARGE SCALE GENOMIC DNA]</scope>
    <source>
        <strain evidence="3 4">VA</strain>
    </source>
</reference>
<dbReference type="SMART" id="SM00507">
    <property type="entry name" value="HNHc"/>
    <property type="match status" value="1"/>
</dbReference>
<keyword evidence="3" id="KW-0255">Endonuclease</keyword>
<accession>A0AA96JS89</accession>
<dbReference type="InterPro" id="IPR003615">
    <property type="entry name" value="HNH_nuc"/>
</dbReference>
<feature type="domain" description="HNH nuclease" evidence="2">
    <location>
        <begin position="174"/>
        <end position="225"/>
    </location>
</feature>
<proteinExistence type="predicted"/>
<organism evidence="3 4">
    <name type="scientific">Candidatus Nitrospira allomarina</name>
    <dbReference type="NCBI Taxonomy" id="3020900"/>
    <lineage>
        <taxon>Bacteria</taxon>
        <taxon>Pseudomonadati</taxon>
        <taxon>Nitrospirota</taxon>
        <taxon>Nitrospiria</taxon>
        <taxon>Nitrospirales</taxon>
        <taxon>Nitrospiraceae</taxon>
        <taxon>Nitrospira</taxon>
    </lineage>
</organism>
<sequence length="232" mass="26294">MRGNIIAYIEMCQKEGISLQKGMNFRLKGKHSVILMSVRPNAPYRDVVLEDGAVLVYEGHDEPKKNGGVDPKNLDQPERRQNNSLTENGKFHKAAQAFKLGEKGPDIVRVYEKIKAGIWSDNGYFHLVDSWIEHDGKRNVFKFKLVAIEDIEDESLAEDPVTRLVERSRIIPTSVKLEVWARDSGRCVSCGATDELHFDHIVPYSKGGTSLKVENIQLLCARHNIEKRAKIQ</sequence>
<dbReference type="RefSeq" id="WP_312644056.1">
    <property type="nucleotide sequence ID" value="NZ_CP116967.1"/>
</dbReference>
<dbReference type="GO" id="GO:0004519">
    <property type="term" value="F:endonuclease activity"/>
    <property type="evidence" value="ECO:0007669"/>
    <property type="project" value="UniProtKB-KW"/>
</dbReference>
<dbReference type="KEGG" id="nall:PP769_00875"/>
<gene>
    <name evidence="3" type="ORF">PP769_00875</name>
</gene>
<protein>
    <submittedName>
        <fullName evidence="3">HNH endonuclease</fullName>
    </submittedName>
</protein>
<name>A0AA96JS89_9BACT</name>
<evidence type="ECO:0000256" key="1">
    <source>
        <dbReference type="SAM" id="MobiDB-lite"/>
    </source>
</evidence>
<keyword evidence="3" id="KW-0378">Hydrolase</keyword>
<dbReference type="Pfam" id="PF01844">
    <property type="entry name" value="HNH"/>
    <property type="match status" value="1"/>
</dbReference>